<evidence type="ECO:0000313" key="2">
    <source>
        <dbReference type="EMBL" id="CAG8725783.1"/>
    </source>
</evidence>
<dbReference type="EMBL" id="CAJVPP010015021">
    <property type="protein sequence ID" value="CAG8725783.1"/>
    <property type="molecule type" value="Genomic_DNA"/>
</dbReference>
<proteinExistence type="predicted"/>
<feature type="region of interest" description="Disordered" evidence="1">
    <location>
        <begin position="30"/>
        <end position="54"/>
    </location>
</feature>
<feature type="non-terminal residue" evidence="2">
    <location>
        <position position="78"/>
    </location>
</feature>
<evidence type="ECO:0000313" key="3">
    <source>
        <dbReference type="Proteomes" id="UP000789375"/>
    </source>
</evidence>
<feature type="non-terminal residue" evidence="2">
    <location>
        <position position="1"/>
    </location>
</feature>
<dbReference type="Proteomes" id="UP000789375">
    <property type="component" value="Unassembled WGS sequence"/>
</dbReference>
<gene>
    <name evidence="2" type="ORF">FMOSSE_LOCUS15330</name>
</gene>
<dbReference type="AlphaFoldDB" id="A0A9N9I8S2"/>
<protein>
    <submittedName>
        <fullName evidence="2">7332_t:CDS:1</fullName>
    </submittedName>
</protein>
<comment type="caution">
    <text evidence="2">The sequence shown here is derived from an EMBL/GenBank/DDBJ whole genome shotgun (WGS) entry which is preliminary data.</text>
</comment>
<accession>A0A9N9I8S2</accession>
<sequence length="78" mass="9850">YETSLIKKHNQKHKERMMKTIEKREMHLSQNCERKRRKLETETESEREQHLEYQRKKSKELQMLKKANYNQIQKRTEF</sequence>
<keyword evidence="3" id="KW-1185">Reference proteome</keyword>
<reference evidence="2" key="1">
    <citation type="submission" date="2021-06" db="EMBL/GenBank/DDBJ databases">
        <authorList>
            <person name="Kallberg Y."/>
            <person name="Tangrot J."/>
            <person name="Rosling A."/>
        </authorList>
    </citation>
    <scope>NUCLEOTIDE SEQUENCE</scope>
    <source>
        <strain evidence="2">87-6 pot B 2015</strain>
    </source>
</reference>
<organism evidence="2 3">
    <name type="scientific">Funneliformis mosseae</name>
    <name type="common">Endomycorrhizal fungus</name>
    <name type="synonym">Glomus mosseae</name>
    <dbReference type="NCBI Taxonomy" id="27381"/>
    <lineage>
        <taxon>Eukaryota</taxon>
        <taxon>Fungi</taxon>
        <taxon>Fungi incertae sedis</taxon>
        <taxon>Mucoromycota</taxon>
        <taxon>Glomeromycotina</taxon>
        <taxon>Glomeromycetes</taxon>
        <taxon>Glomerales</taxon>
        <taxon>Glomeraceae</taxon>
        <taxon>Funneliformis</taxon>
    </lineage>
</organism>
<evidence type="ECO:0000256" key="1">
    <source>
        <dbReference type="SAM" id="MobiDB-lite"/>
    </source>
</evidence>
<feature type="compositionally biased region" description="Basic and acidic residues" evidence="1">
    <location>
        <begin position="39"/>
        <end position="54"/>
    </location>
</feature>
<name>A0A9N9I8S2_FUNMO</name>